<dbReference type="RefSeq" id="WP_343813950.1">
    <property type="nucleotide sequence ID" value="NZ_BAAAFA010000001.1"/>
</dbReference>
<dbReference type="Pfam" id="PF02369">
    <property type="entry name" value="Big_1"/>
    <property type="match status" value="1"/>
</dbReference>
<reference evidence="4" key="1">
    <citation type="journal article" date="2019" name="Int. J. Syst. Evol. Microbiol.">
        <title>The Global Catalogue of Microorganisms (GCM) 10K type strain sequencing project: providing services to taxonomists for standard genome sequencing and annotation.</title>
        <authorList>
            <consortium name="The Broad Institute Genomics Platform"/>
            <consortium name="The Broad Institute Genome Sequencing Center for Infectious Disease"/>
            <person name="Wu L."/>
            <person name="Ma J."/>
        </authorList>
    </citation>
    <scope>NUCLEOTIDE SEQUENCE [LARGE SCALE GENOMIC DNA]</scope>
    <source>
        <strain evidence="4">JCM 15608</strain>
    </source>
</reference>
<dbReference type="InterPro" id="IPR003344">
    <property type="entry name" value="Big_1_dom"/>
</dbReference>
<protein>
    <submittedName>
        <fullName evidence="3">Ig-like domain-containing protein</fullName>
    </submittedName>
</protein>
<sequence length="815" mass="85532">MRKLGFIFISLYLSLLIGCNGHTDNGDSQTPQTVATISLSITDSEGNTKVSFDKNETVTLIATVLDDKQQSIANKAVAFSSSLGTLTVDSKLTNSEGIALVTLTNDELTLGAGSATATIGEISSDSFDFEFIDNSSPVELPTIATKILLNGELANQFKTDQEVQVLSTLLDSNGQGIENKLINFTADIGQLSAQSALTNAQGIASVYLKSDTDIIGAGVMTSAYDLTNNEDENSTISSTVNYQILSAGAIINSNVRIGHFNDAGSFVEGEIALSVANNSISAGGTLGLRVDLVDDNNALISTPIPVSFSSNCVQNENAIIDESILSINGSATATFEDTSCAGKNGTDDVLIASITINGVTTTASKVISIQGEQIGSIEFISAEPTSIVLKGTGGQNQQETSTLTYRVKSQLNNVLAQQEVNFTLSTTVGGITLSRHSGVTNSQGLITTQVSAGTVPTAVRVTASAAMDLNGETITVQSQSDLLSINTGLPEQRSMSIAASVLNPEAHNVFGEESIITVWLSDNFNNPAPDGTTVNFTAEGGQIAPTCSTVNGSCSVAWQSAEPRVADHRITILATALGHESFFDTNGNNTFDDNDGSAIIDVAGINDFTIDSGLDNYPAQSSGFIDMSEAWRDDNENSIYDSGEIFIDFNNDNQFNSADGLFNGPQCTGTKCANTQAKTIHTRKAIRLVMASSAAEYRLSNSDYSTIYNDSITNDVADIPAIADGSTQAFNFDFADTGTPNQIMPAGTTVAIELSAGTLSGQTSYLVGNSNRAGFSNMSFSITNPVEDSSTSAVLIITITSPKGFVTSLTRTIFM</sequence>
<dbReference type="SUPFAM" id="SSF49373">
    <property type="entry name" value="Invasin/intimin cell-adhesion fragments"/>
    <property type="match status" value="3"/>
</dbReference>
<comment type="caution">
    <text evidence="3">The sequence shown here is derived from an EMBL/GenBank/DDBJ whole genome shotgun (WGS) entry which is preliminary data.</text>
</comment>
<dbReference type="EMBL" id="BAAAFA010000001">
    <property type="protein sequence ID" value="GAA0810762.1"/>
    <property type="molecule type" value="Genomic_DNA"/>
</dbReference>
<organism evidence="3 4">
    <name type="scientific">Colwellia asteriadis</name>
    <dbReference type="NCBI Taxonomy" id="517723"/>
    <lineage>
        <taxon>Bacteria</taxon>
        <taxon>Pseudomonadati</taxon>
        <taxon>Pseudomonadota</taxon>
        <taxon>Gammaproteobacteria</taxon>
        <taxon>Alteromonadales</taxon>
        <taxon>Colwelliaceae</taxon>
        <taxon>Colwellia</taxon>
    </lineage>
</organism>
<dbReference type="Gene3D" id="2.60.40.10">
    <property type="entry name" value="Immunoglobulins"/>
    <property type="match status" value="4"/>
</dbReference>
<evidence type="ECO:0000256" key="1">
    <source>
        <dbReference type="ARBA" id="ARBA00010116"/>
    </source>
</evidence>
<dbReference type="Proteomes" id="UP001500021">
    <property type="component" value="Unassembled WGS sequence"/>
</dbReference>
<dbReference type="InterPro" id="IPR013783">
    <property type="entry name" value="Ig-like_fold"/>
</dbReference>
<comment type="similarity">
    <text evidence="1">Belongs to the intimin/invasin family.</text>
</comment>
<dbReference type="PROSITE" id="PS51257">
    <property type="entry name" value="PROKAR_LIPOPROTEIN"/>
    <property type="match status" value="1"/>
</dbReference>
<name>A0ABN1L2J5_9GAMM</name>
<dbReference type="PROSITE" id="PS51127">
    <property type="entry name" value="BIG1"/>
    <property type="match status" value="1"/>
</dbReference>
<keyword evidence="4" id="KW-1185">Reference proteome</keyword>
<dbReference type="InterPro" id="IPR008964">
    <property type="entry name" value="Invasin/intimin_cell_adhesion"/>
</dbReference>
<accession>A0ABN1L2J5</accession>
<gene>
    <name evidence="3" type="ORF">GCM10009111_02250</name>
</gene>
<feature type="domain" description="Big-1" evidence="2">
    <location>
        <begin position="40"/>
        <end position="132"/>
    </location>
</feature>
<evidence type="ECO:0000313" key="3">
    <source>
        <dbReference type="EMBL" id="GAA0810762.1"/>
    </source>
</evidence>
<evidence type="ECO:0000313" key="4">
    <source>
        <dbReference type="Proteomes" id="UP001500021"/>
    </source>
</evidence>
<evidence type="ECO:0000259" key="2">
    <source>
        <dbReference type="PROSITE" id="PS51127"/>
    </source>
</evidence>
<proteinExistence type="inferred from homology"/>